<feature type="domain" description="Dilute" evidence="11">
    <location>
        <begin position="1513"/>
        <end position="1789"/>
    </location>
</feature>
<keyword evidence="7 8" id="KW-0009">Actin-binding</keyword>
<dbReference type="Pfam" id="PF01843">
    <property type="entry name" value="DIL"/>
    <property type="match status" value="1"/>
</dbReference>
<accession>A0A481MTK7</accession>
<dbReference type="CDD" id="cd01380">
    <property type="entry name" value="MYSc_Myo5"/>
    <property type="match status" value="1"/>
</dbReference>
<feature type="binding site" evidence="8">
    <location>
        <begin position="161"/>
        <end position="168"/>
    </location>
    <ligand>
        <name>ATP</name>
        <dbReference type="ChEBI" id="CHEBI:30616"/>
    </ligand>
</feature>
<dbReference type="InterPro" id="IPR027417">
    <property type="entry name" value="P-loop_NTPase"/>
</dbReference>
<evidence type="ECO:0000256" key="3">
    <source>
        <dbReference type="ARBA" id="ARBA00022840"/>
    </source>
</evidence>
<dbReference type="Gene3D" id="1.10.10.820">
    <property type="match status" value="1"/>
</dbReference>
<feature type="coiled-coil region" evidence="9">
    <location>
        <begin position="993"/>
        <end position="1020"/>
    </location>
</feature>
<organism evidence="13">
    <name type="scientific">Schmidtea mediterranea</name>
    <name type="common">Freshwater planarian flatworm</name>
    <dbReference type="NCBI Taxonomy" id="79327"/>
    <lineage>
        <taxon>Eukaryota</taxon>
        <taxon>Metazoa</taxon>
        <taxon>Spiralia</taxon>
        <taxon>Lophotrochozoa</taxon>
        <taxon>Platyhelminthes</taxon>
        <taxon>Rhabditophora</taxon>
        <taxon>Seriata</taxon>
        <taxon>Tricladida</taxon>
        <taxon>Continenticola</taxon>
        <taxon>Geoplanoidea</taxon>
        <taxon>Dugesiidae</taxon>
        <taxon>Schmidtea</taxon>
    </lineage>
</organism>
<dbReference type="Gene3D" id="1.20.120.720">
    <property type="entry name" value="Myosin VI head, motor domain, U50 subdomain"/>
    <property type="match status" value="1"/>
</dbReference>
<dbReference type="GO" id="GO:0016020">
    <property type="term" value="C:membrane"/>
    <property type="evidence" value="ECO:0007669"/>
    <property type="project" value="TreeGrafter"/>
</dbReference>
<dbReference type="GO" id="GO:0005737">
    <property type="term" value="C:cytoplasm"/>
    <property type="evidence" value="ECO:0007669"/>
    <property type="project" value="TreeGrafter"/>
</dbReference>
<dbReference type="Gene3D" id="1.20.58.530">
    <property type="match status" value="1"/>
</dbReference>
<keyword evidence="4 9" id="KW-0175">Coiled coil</keyword>
<feature type="coiled-coil region" evidence="9">
    <location>
        <begin position="1185"/>
        <end position="1219"/>
    </location>
</feature>
<dbReference type="Pfam" id="PF00063">
    <property type="entry name" value="Myosin_head"/>
    <property type="match status" value="1"/>
</dbReference>
<dbReference type="PANTHER" id="PTHR13140">
    <property type="entry name" value="MYOSIN"/>
    <property type="match status" value="1"/>
</dbReference>
<dbReference type="GO" id="GO:0000146">
    <property type="term" value="F:microfilament motor activity"/>
    <property type="evidence" value="ECO:0007669"/>
    <property type="project" value="TreeGrafter"/>
</dbReference>
<dbReference type="Gene3D" id="6.20.240.20">
    <property type="match status" value="1"/>
</dbReference>
<dbReference type="PRINTS" id="PR00193">
    <property type="entry name" value="MYOSINHEAVY"/>
</dbReference>
<dbReference type="InterPro" id="IPR000048">
    <property type="entry name" value="IQ_motif_EF-hand-BS"/>
</dbReference>
<keyword evidence="2 8" id="KW-0547">Nucleotide-binding</keyword>
<evidence type="ECO:0000256" key="8">
    <source>
        <dbReference type="PROSITE-ProRule" id="PRU00782"/>
    </source>
</evidence>
<comment type="similarity">
    <text evidence="1 8">Belongs to the TRAFAC class myosin-kinesin ATPase superfamily. Myosin family.</text>
</comment>
<evidence type="ECO:0000256" key="5">
    <source>
        <dbReference type="ARBA" id="ARBA00023123"/>
    </source>
</evidence>
<dbReference type="Pfam" id="PF00612">
    <property type="entry name" value="IQ"/>
    <property type="match status" value="2"/>
</dbReference>
<dbReference type="InterPro" id="IPR002710">
    <property type="entry name" value="Dilute_dom"/>
</dbReference>
<keyword evidence="6 8" id="KW-0505">Motor protein</keyword>
<reference evidence="13" key="2">
    <citation type="submission" date="2018-04" db="EMBL/GenBank/DDBJ databases">
        <authorList>
            <person name="Vu H.T."/>
            <person name="Mansour S."/>
            <person name="Kucken M."/>
            <person name="Blasse C."/>
            <person name="Basquin C."/>
            <person name="Azimzadeh J."/>
            <person name="Myers E.W."/>
            <person name="Brusch L."/>
            <person name="Rink J.C."/>
        </authorList>
    </citation>
    <scope>NUCLEOTIDE SEQUENCE</scope>
    <source>
        <strain evidence="13">CIW4</strain>
    </source>
</reference>
<dbReference type="SMART" id="SM00015">
    <property type="entry name" value="IQ"/>
    <property type="match status" value="5"/>
</dbReference>
<evidence type="ECO:0000256" key="2">
    <source>
        <dbReference type="ARBA" id="ARBA00022741"/>
    </source>
</evidence>
<feature type="region of interest" description="Actin-binding" evidence="8">
    <location>
        <begin position="666"/>
        <end position="688"/>
    </location>
</feature>
<dbReference type="InterPro" id="IPR001609">
    <property type="entry name" value="Myosin_head_motor_dom-like"/>
</dbReference>
<evidence type="ECO:0000256" key="4">
    <source>
        <dbReference type="ARBA" id="ARBA00023054"/>
    </source>
</evidence>
<evidence type="ECO:0000259" key="11">
    <source>
        <dbReference type="PROSITE" id="PS51126"/>
    </source>
</evidence>
<proteinExistence type="evidence at transcript level"/>
<dbReference type="GO" id="GO:0007015">
    <property type="term" value="P:actin filament organization"/>
    <property type="evidence" value="ECO:0007669"/>
    <property type="project" value="TreeGrafter"/>
</dbReference>
<dbReference type="SMART" id="SM01132">
    <property type="entry name" value="DIL"/>
    <property type="match status" value="1"/>
</dbReference>
<dbReference type="FunFam" id="1.10.10.820:FF:000001">
    <property type="entry name" value="Myosin heavy chain"/>
    <property type="match status" value="1"/>
</dbReference>
<name>A0A481MTK7_SCHMD</name>
<evidence type="ECO:0000313" key="13">
    <source>
        <dbReference type="EMBL" id="QAU32669.1"/>
    </source>
</evidence>
<protein>
    <submittedName>
        <fullName evidence="13">Dach-2</fullName>
    </submittedName>
</protein>
<dbReference type="PROSITE" id="PS51126">
    <property type="entry name" value="DILUTE"/>
    <property type="match status" value="1"/>
</dbReference>
<dbReference type="Gene3D" id="1.20.5.190">
    <property type="match status" value="3"/>
</dbReference>
<dbReference type="GO" id="GO:0051015">
    <property type="term" value="F:actin filament binding"/>
    <property type="evidence" value="ECO:0007669"/>
    <property type="project" value="TreeGrafter"/>
</dbReference>
<evidence type="ECO:0000256" key="7">
    <source>
        <dbReference type="ARBA" id="ARBA00023203"/>
    </source>
</evidence>
<dbReference type="GO" id="GO:0005524">
    <property type="term" value="F:ATP binding"/>
    <property type="evidence" value="ECO:0007669"/>
    <property type="project" value="UniProtKB-UniRule"/>
</dbReference>
<feature type="coiled-coil region" evidence="9">
    <location>
        <begin position="1252"/>
        <end position="1335"/>
    </location>
</feature>
<evidence type="ECO:0000256" key="10">
    <source>
        <dbReference type="SAM" id="MobiDB-lite"/>
    </source>
</evidence>
<feature type="region of interest" description="Disordered" evidence="10">
    <location>
        <begin position="1118"/>
        <end position="1142"/>
    </location>
</feature>
<dbReference type="SUPFAM" id="SSF52540">
    <property type="entry name" value="P-loop containing nucleoside triphosphate hydrolases"/>
    <property type="match status" value="1"/>
</dbReference>
<dbReference type="Gene3D" id="3.40.850.10">
    <property type="entry name" value="Kinesin motor domain"/>
    <property type="match status" value="1"/>
</dbReference>
<reference evidence="13" key="1">
    <citation type="journal article" date="2018" name="J. ISSAAS">
        <title>Multi-scale coordination of planar cell polarity in planarians.</title>
        <authorList>
            <person name="Vu H.T.-K."/>
            <person name="Mansour S."/>
            <person name="Kuecken M."/>
            <person name="Blasse C."/>
            <person name="Basquin C."/>
            <person name="Azimzadeh J."/>
            <person name="Myers E.W."/>
            <person name="Brusch L."/>
            <person name="Rink J.C."/>
        </authorList>
    </citation>
    <scope>NUCLEOTIDE SEQUENCE</scope>
    <source>
        <strain evidence="13">CIW4</strain>
    </source>
</reference>
<evidence type="ECO:0000259" key="12">
    <source>
        <dbReference type="PROSITE" id="PS51456"/>
    </source>
</evidence>
<feature type="compositionally biased region" description="Polar residues" evidence="10">
    <location>
        <begin position="1118"/>
        <end position="1134"/>
    </location>
</feature>
<dbReference type="CDD" id="cd23767">
    <property type="entry name" value="IQCD"/>
    <property type="match status" value="1"/>
</dbReference>
<keyword evidence="3 8" id="KW-0067">ATP-binding</keyword>
<dbReference type="SMART" id="SM00242">
    <property type="entry name" value="MYSc"/>
    <property type="match status" value="1"/>
</dbReference>
<keyword evidence="5 8" id="KW-0518">Myosin</keyword>
<evidence type="ECO:0000256" key="6">
    <source>
        <dbReference type="ARBA" id="ARBA00023175"/>
    </source>
</evidence>
<evidence type="ECO:0000256" key="9">
    <source>
        <dbReference type="SAM" id="Coils"/>
    </source>
</evidence>
<dbReference type="InterPro" id="IPR036103">
    <property type="entry name" value="MYSc_Myo5"/>
</dbReference>
<dbReference type="GO" id="GO:0016459">
    <property type="term" value="C:myosin complex"/>
    <property type="evidence" value="ECO:0007669"/>
    <property type="project" value="UniProtKB-KW"/>
</dbReference>
<dbReference type="PANTHER" id="PTHR13140:SF706">
    <property type="entry name" value="DILUTE CLASS UNCONVENTIONAL MYOSIN, ISOFORM C"/>
    <property type="match status" value="1"/>
</dbReference>
<dbReference type="PROSITE" id="PS50096">
    <property type="entry name" value="IQ"/>
    <property type="match status" value="2"/>
</dbReference>
<feature type="domain" description="Myosin motor" evidence="12">
    <location>
        <begin position="67"/>
        <end position="787"/>
    </location>
</feature>
<dbReference type="InterPro" id="IPR036961">
    <property type="entry name" value="Kinesin_motor_dom_sf"/>
</dbReference>
<evidence type="ECO:0000256" key="1">
    <source>
        <dbReference type="ARBA" id="ARBA00008314"/>
    </source>
</evidence>
<sequence length="1844" mass="214195">MALYEMYSKGVKIWIPDEESVWIGATVLQFHKEKNVIKIITDNGISKELNLSSKKCAPFLRNPDILIGQKDLTYLSYLNEPEVLYNLQIRFCERREIYTYCGIVLVAINPYQELSIYGKEIINAYHSQNSVDLDPHIFAVAENAFRRMSSFGENQSIIVSGESGAGKTVSAKYTMRYFALVGGSKTKQSFNLTETQIERKVLLSNPILEAFGNAKTIRNDNSSRFGKYLEILFNPRNQVIGANMCTYLLEKSRVVFQNLGERNYHIFYQIVTHCQSEDELLMNTGLVNNVEMYDYLRYGESLEIDGVDDSHEFLITKNSFLQLGIDLNKFKTICEILAAILHLGNIRFRSHDATDSSIIENPELLKLIAGLLGCSIDQLKIWLCFRTISTFQETLHKPLSKAEAQYFRDAFVKTLYSNLFDWIVKQANKVLSTDVSINIKKKLKKTIVVNQEDKKKFIAVLDIYGFETFEENSFEQFCINFANEKLQLQFNLHVFKLEQEEYMNEGLEWTFIDYYNNQPCIDLIESRLGLLDLLDEECKLLKGSDENWCCKIYSHHLNKSVNFNKPKLSNMVFIIEHFAGPVEYKCAGFIEKNRDSVLEEQINLLKASDVQLIAELFRDSEIEILDTNNSKPKVSIKSSTKSIMSIKQENTRKMKKTVGSQFRNSLKSLMDALNKTNPHYVRCIKPNDLKLPFTFCPERAVQQLRACGVLETIRLSAAGFPSRWTYSDFYHRYYILMSNFNVKNHDFKAGSQKIVETLITVPDAFRFGNTKLFFRPGQVALLEKLRGHKIESSVTLIQSILRGSIERKKYLIIHKLTVQIQTYIRRKLAIEKATKLSQIRAVIIIQSFYRMYLARKLFVKMKCAVLAIEKWRRKIITTRLKQAYKKENCVIICQAIVRRFIQRRKFLKIQRGVILIQNHYRRRKAKETLKILKIEARSINHIKFVNKGLENKIIELTQKLDTKEKEMCLIQNQLIKEKKIEILNLKLNQAESAKIYQNTVQDLQTEIIQLKKELNREIVEKNKIFADKELLEINYKKKINYLENLIEELKSSPSVIEPNIICNGDEAQQSICQDEHQKFINEQMDHQKLVREYEKLEMKYENLYKEFLFVKSSNQKPSINYDNQTSNDSETESTFSKDDADFESLSDEVDAKTTKEHVVKSSVVVKKLPNFISESISTAGDLAVVMQLQMNISSLSQENNRLKETVQQFEDELLKYEQCAEDSKGLVIHNEYDNELLSIIKDIKGMDEHGLKSRLIDEVANLKKKLKQSTEDYQKLRLHIFDGSMSKLAGNLDHESINSEEEELKRAFESQKEANRKMLKEIEGIKANNVDLKKALFQIRKDKEQLQVQLGKLGDLIGNLKLTPKERLDKFVQNEISRILLENLKLQERNDQITSETIELKRGLKYFAFRLQKYEGSLVPNPNKEEDLLQLIQNVIYHSKMKTIGKRECYSEIGLIDLNMSELSIFIKSFIFDLSPSICLQYEPYHLVPYIIFMVTRKFDFYKEEDQMTNFLSKLIVALKRTIRKRRNYIEYLVMLLSNVFCLVNLFQQYSGSQQFSGLNTAEDIQHYFVHYDLNEFIRLLKELCVTLFQMILKTIVDNLLPQSLCIDAILVHEAIIDFLSKDGTKYKSNIETQPKNTSFNVLTKNLQSVLEILKNHKIPQLIINQIFVHIAYLINAYCLNTLLFRTDLCYFSKGLQIKYNLSSFETWIRYQKLIDSGALQCLRPMTEAVQLLQTLIDSDEDAKFVCDMCEYLNTRQVVKILNNFNPRDGYGCRLSSGLIAKIETQMKIKRGDEPSESKLETPTVIEIPIDIPFIHNGVSLCRTIIPKPLYLSCLTVLSEKDLL</sequence>
<dbReference type="EMBL" id="MH253613">
    <property type="protein sequence ID" value="QAU32669.1"/>
    <property type="molecule type" value="mRNA"/>
</dbReference>
<dbReference type="PROSITE" id="PS51456">
    <property type="entry name" value="MYOSIN_MOTOR"/>
    <property type="match status" value="1"/>
</dbReference>